<dbReference type="EMBL" id="UYWX01001084">
    <property type="protein sequence ID" value="VDM20057.1"/>
    <property type="molecule type" value="Genomic_DNA"/>
</dbReference>
<feature type="signal peptide" evidence="1">
    <location>
        <begin position="1"/>
        <end position="25"/>
    </location>
</feature>
<evidence type="ECO:0000313" key="2">
    <source>
        <dbReference type="EMBL" id="VDM20057.1"/>
    </source>
</evidence>
<gene>
    <name evidence="2" type="ORF">TTAC_LOCUS2442</name>
</gene>
<proteinExistence type="predicted"/>
<evidence type="ECO:0000313" key="3">
    <source>
        <dbReference type="Proteomes" id="UP000274429"/>
    </source>
</evidence>
<feature type="chain" id="PRO_5018120909" description="HEAT repeat-containing protein 1" evidence="1">
    <location>
        <begin position="26"/>
        <end position="226"/>
    </location>
</feature>
<dbReference type="AlphaFoldDB" id="A0A3P7EUI4"/>
<dbReference type="OrthoDB" id="31183at2759"/>
<dbReference type="Proteomes" id="UP000274429">
    <property type="component" value="Unassembled WGS sequence"/>
</dbReference>
<sequence length="226" mass="23578">MLVKDTNLINLFVCCLCLLAGERKSKEVRKLVSSLELPHLLECFSSDMAGLDAAAGSCTRSVLAATAAWLRAESQLSACLDTAGTDSVLALPQALIKPLSVATLGLTEIDLVPCVAAFLSAVGGDEALLRPFGACLCNLITRSSDYRMRLAGLRLLKQTFDTLMEAGGKEACVGGSGDLGLAACLVPDTLVALSEALEDDRNEVEAAANSLFADLEAVGVTAQNNE</sequence>
<accession>A0A3P7EUI4</accession>
<evidence type="ECO:0008006" key="4">
    <source>
        <dbReference type="Google" id="ProtNLM"/>
    </source>
</evidence>
<evidence type="ECO:0000256" key="1">
    <source>
        <dbReference type="SAM" id="SignalP"/>
    </source>
</evidence>
<protein>
    <recommendedName>
        <fullName evidence="4">HEAT repeat-containing protein 1</fullName>
    </recommendedName>
</protein>
<reference evidence="2 3" key="1">
    <citation type="submission" date="2018-11" db="EMBL/GenBank/DDBJ databases">
        <authorList>
            <consortium name="Pathogen Informatics"/>
        </authorList>
    </citation>
    <scope>NUCLEOTIDE SEQUENCE [LARGE SCALE GENOMIC DNA]</scope>
</reference>
<name>A0A3P7EUI4_HYDTA</name>
<organism evidence="2 3">
    <name type="scientific">Hydatigena taeniaeformis</name>
    <name type="common">Feline tapeworm</name>
    <name type="synonym">Taenia taeniaeformis</name>
    <dbReference type="NCBI Taxonomy" id="6205"/>
    <lineage>
        <taxon>Eukaryota</taxon>
        <taxon>Metazoa</taxon>
        <taxon>Spiralia</taxon>
        <taxon>Lophotrochozoa</taxon>
        <taxon>Platyhelminthes</taxon>
        <taxon>Cestoda</taxon>
        <taxon>Eucestoda</taxon>
        <taxon>Cyclophyllidea</taxon>
        <taxon>Taeniidae</taxon>
        <taxon>Hydatigera</taxon>
    </lineage>
</organism>
<keyword evidence="1" id="KW-0732">Signal</keyword>
<keyword evidence="3" id="KW-1185">Reference proteome</keyword>